<dbReference type="GO" id="GO:0016787">
    <property type="term" value="F:hydrolase activity"/>
    <property type="evidence" value="ECO:0007669"/>
    <property type="project" value="UniProtKB-KW"/>
</dbReference>
<organism evidence="3 4">
    <name type="scientific">Teratosphaeria nubilosa</name>
    <dbReference type="NCBI Taxonomy" id="161662"/>
    <lineage>
        <taxon>Eukaryota</taxon>
        <taxon>Fungi</taxon>
        <taxon>Dikarya</taxon>
        <taxon>Ascomycota</taxon>
        <taxon>Pezizomycotina</taxon>
        <taxon>Dothideomycetes</taxon>
        <taxon>Dothideomycetidae</taxon>
        <taxon>Mycosphaerellales</taxon>
        <taxon>Teratosphaeriaceae</taxon>
        <taxon>Teratosphaeria</taxon>
    </lineage>
</organism>
<protein>
    <submittedName>
        <fullName evidence="3">Glycoside hydrolase</fullName>
    </submittedName>
</protein>
<accession>A0A6G1LPW6</accession>
<reference evidence="3" key="1">
    <citation type="journal article" date="2020" name="Stud. Mycol.">
        <title>101 Dothideomycetes genomes: a test case for predicting lifestyles and emergence of pathogens.</title>
        <authorList>
            <person name="Haridas S."/>
            <person name="Albert R."/>
            <person name="Binder M."/>
            <person name="Bloem J."/>
            <person name="Labutti K."/>
            <person name="Salamov A."/>
            <person name="Andreopoulos B."/>
            <person name="Baker S."/>
            <person name="Barry K."/>
            <person name="Bills G."/>
            <person name="Bluhm B."/>
            <person name="Cannon C."/>
            <person name="Castanera R."/>
            <person name="Culley D."/>
            <person name="Daum C."/>
            <person name="Ezra D."/>
            <person name="Gonzalez J."/>
            <person name="Henrissat B."/>
            <person name="Kuo A."/>
            <person name="Liang C."/>
            <person name="Lipzen A."/>
            <person name="Lutzoni F."/>
            <person name="Magnuson J."/>
            <person name="Mondo S."/>
            <person name="Nolan M."/>
            <person name="Ohm R."/>
            <person name="Pangilinan J."/>
            <person name="Park H.-J."/>
            <person name="Ramirez L."/>
            <person name="Alfaro M."/>
            <person name="Sun H."/>
            <person name="Tritt A."/>
            <person name="Yoshinaga Y."/>
            <person name="Zwiers L.-H."/>
            <person name="Turgeon B."/>
            <person name="Goodwin S."/>
            <person name="Spatafora J."/>
            <person name="Crous P."/>
            <person name="Grigoriev I."/>
        </authorList>
    </citation>
    <scope>NUCLEOTIDE SEQUENCE</scope>
    <source>
        <strain evidence="3">CBS 116005</strain>
    </source>
</reference>
<dbReference type="InterPro" id="IPR001223">
    <property type="entry name" value="Glyco_hydro18_cat"/>
</dbReference>
<name>A0A6G1LPW6_9PEZI</name>
<dbReference type="EMBL" id="ML995808">
    <property type="protein sequence ID" value="KAF2774542.1"/>
    <property type="molecule type" value="Genomic_DNA"/>
</dbReference>
<evidence type="ECO:0000313" key="4">
    <source>
        <dbReference type="Proteomes" id="UP000799436"/>
    </source>
</evidence>
<dbReference type="OrthoDB" id="3012298at2759"/>
<feature type="region of interest" description="Disordered" evidence="1">
    <location>
        <begin position="1"/>
        <end position="30"/>
    </location>
</feature>
<feature type="compositionally biased region" description="Pro residues" evidence="1">
    <location>
        <begin position="13"/>
        <end position="25"/>
    </location>
</feature>
<evidence type="ECO:0000313" key="3">
    <source>
        <dbReference type="EMBL" id="KAF2774542.1"/>
    </source>
</evidence>
<keyword evidence="3" id="KW-0378">Hydrolase</keyword>
<dbReference type="GO" id="GO:0005975">
    <property type="term" value="P:carbohydrate metabolic process"/>
    <property type="evidence" value="ECO:0007669"/>
    <property type="project" value="InterPro"/>
</dbReference>
<evidence type="ECO:0000256" key="1">
    <source>
        <dbReference type="SAM" id="MobiDB-lite"/>
    </source>
</evidence>
<dbReference type="InterPro" id="IPR017853">
    <property type="entry name" value="GH"/>
</dbReference>
<sequence>MHVDDSPLKSTSPLPPHPPHPPPTHLTPANPALAPRLVTYIQTFHYTNNTPLSLLLLPLLTQHTRITHVNLAALHINDDALGTTLNDENPNASAWDQTWAEVRELQGAGVKVLMMMGGAAQGSYGKVHESYYQPLLSTLRYHNLDGLDLGIEEPVSRSCPLARLNRLSTDLGPDFVLTMAPVASALLPDGPGLSGFDYVALDQQAVSSTRPTRKLVDWYNAQFYNGRGDARTQVFYDAVVALGGNIGMRVGVLVSRTRGSGCRRLGRRFLRRRVCRR</sequence>
<dbReference type="Proteomes" id="UP000799436">
    <property type="component" value="Unassembled WGS sequence"/>
</dbReference>
<evidence type="ECO:0000259" key="2">
    <source>
        <dbReference type="PROSITE" id="PS51910"/>
    </source>
</evidence>
<keyword evidence="4" id="KW-1185">Reference proteome</keyword>
<proteinExistence type="predicted"/>
<dbReference type="PROSITE" id="PS51910">
    <property type="entry name" value="GH18_2"/>
    <property type="match status" value="1"/>
</dbReference>
<feature type="domain" description="GH18" evidence="2">
    <location>
        <begin position="35"/>
        <end position="277"/>
    </location>
</feature>
<dbReference type="AlphaFoldDB" id="A0A6G1LPW6"/>
<dbReference type="Gene3D" id="3.20.20.80">
    <property type="entry name" value="Glycosidases"/>
    <property type="match status" value="1"/>
</dbReference>
<dbReference type="SUPFAM" id="SSF51445">
    <property type="entry name" value="(Trans)glycosidases"/>
    <property type="match status" value="1"/>
</dbReference>
<gene>
    <name evidence="3" type="ORF">EJ03DRAFT_304199</name>
</gene>